<name>A0ABY6CVP1_9BACT</name>
<protein>
    <submittedName>
        <fullName evidence="1">Uncharacterized protein</fullName>
    </submittedName>
</protein>
<reference evidence="1" key="1">
    <citation type="submission" date="2022-10" db="EMBL/GenBank/DDBJ databases">
        <title>Comparative genomics and taxonomic characterization of three novel marine species of genus Reichenbachiella exhibiting antioxidant and polysaccharide degradation activities.</title>
        <authorList>
            <person name="Muhammad N."/>
            <person name="Lee Y.-J."/>
            <person name="Ko J."/>
            <person name="Kim S.-G."/>
        </authorList>
    </citation>
    <scope>NUCLEOTIDE SEQUENCE</scope>
    <source>
        <strain evidence="1">Wsw4-B4</strain>
    </source>
</reference>
<dbReference type="RefSeq" id="WP_263049724.1">
    <property type="nucleotide sequence ID" value="NZ_CP106735.1"/>
</dbReference>
<proteinExistence type="predicted"/>
<organism evidence="1 2">
    <name type="scientific">Reichenbachiella carrageenanivorans</name>
    <dbReference type="NCBI Taxonomy" id="2979869"/>
    <lineage>
        <taxon>Bacteria</taxon>
        <taxon>Pseudomonadati</taxon>
        <taxon>Bacteroidota</taxon>
        <taxon>Cytophagia</taxon>
        <taxon>Cytophagales</taxon>
        <taxon>Reichenbachiellaceae</taxon>
        <taxon>Reichenbachiella</taxon>
    </lineage>
</organism>
<dbReference type="InterPro" id="IPR011008">
    <property type="entry name" value="Dimeric_a/b-barrel"/>
</dbReference>
<dbReference type="Gene3D" id="3.30.70.100">
    <property type="match status" value="1"/>
</dbReference>
<sequence>MTPDKIITVKYTAQVSASIISANPTTDLSNPMWAINWFDLRKPWLYERYNQLAFGQLRQHGASPVFKGKLTSTLLKNDRLRRDMLLIVQHRNAQGFLDLLASPFFQLKSKLRNASIKYFQFGFMQKENEEDIVPHSLRYTGRLKYLVHVCESRQELDLQSLLALAASFEIFPHFIGHRSALLGFQKGRGQLKTMDFILSHVFVFSGFDEHAIHAFVYSDEYQKFTQTCSSNFIGIYNRLI</sequence>
<accession>A0ABY6CVP1</accession>
<keyword evidence="2" id="KW-1185">Reference proteome</keyword>
<dbReference type="SUPFAM" id="SSF54909">
    <property type="entry name" value="Dimeric alpha+beta barrel"/>
    <property type="match status" value="1"/>
</dbReference>
<dbReference type="Proteomes" id="UP001062165">
    <property type="component" value="Chromosome"/>
</dbReference>
<evidence type="ECO:0000313" key="2">
    <source>
        <dbReference type="Proteomes" id="UP001062165"/>
    </source>
</evidence>
<gene>
    <name evidence="1" type="ORF">N7E81_11455</name>
</gene>
<dbReference type="EMBL" id="CP106735">
    <property type="protein sequence ID" value="UXX77977.1"/>
    <property type="molecule type" value="Genomic_DNA"/>
</dbReference>
<evidence type="ECO:0000313" key="1">
    <source>
        <dbReference type="EMBL" id="UXX77977.1"/>
    </source>
</evidence>